<evidence type="ECO:0000259" key="2">
    <source>
        <dbReference type="Pfam" id="PF07715"/>
    </source>
</evidence>
<sequence>MFIKNFRFFSILVFLFSVFDYGFLKKSFAENVLQSETIVVSATRIETPQKYLAENITVYTKEEIQKLPARDLSEILSYIPGVDVQLNGQFGQATSVSIYGSESRHVLLMVDGIPFNNQISGQANPTRIGVEHIERIEVIKGASSSAWGSSLGGVINVI</sequence>
<organism evidence="3">
    <name type="scientific">hydrothermal vent metagenome</name>
    <dbReference type="NCBI Taxonomy" id="652676"/>
    <lineage>
        <taxon>unclassified sequences</taxon>
        <taxon>metagenomes</taxon>
        <taxon>ecological metagenomes</taxon>
    </lineage>
</organism>
<protein>
    <submittedName>
        <fullName evidence="3">Outer membrane vitamin B12 receptor BtuB</fullName>
    </submittedName>
</protein>
<dbReference type="InterPro" id="IPR039426">
    <property type="entry name" value="TonB-dep_rcpt-like"/>
</dbReference>
<dbReference type="SUPFAM" id="SSF56935">
    <property type="entry name" value="Porins"/>
    <property type="match status" value="1"/>
</dbReference>
<accession>A0A3B1DMG3</accession>
<evidence type="ECO:0000256" key="1">
    <source>
        <dbReference type="ARBA" id="ARBA00022729"/>
    </source>
</evidence>
<dbReference type="GO" id="GO:0015344">
    <property type="term" value="F:siderophore uptake transmembrane transporter activity"/>
    <property type="evidence" value="ECO:0007669"/>
    <property type="project" value="TreeGrafter"/>
</dbReference>
<reference evidence="3" key="1">
    <citation type="submission" date="2018-06" db="EMBL/GenBank/DDBJ databases">
        <authorList>
            <person name="Zhirakovskaya E."/>
        </authorList>
    </citation>
    <scope>NUCLEOTIDE SEQUENCE</scope>
</reference>
<dbReference type="Gene3D" id="2.170.130.10">
    <property type="entry name" value="TonB-dependent receptor, plug domain"/>
    <property type="match status" value="1"/>
</dbReference>
<dbReference type="GO" id="GO:0009279">
    <property type="term" value="C:cell outer membrane"/>
    <property type="evidence" value="ECO:0007669"/>
    <property type="project" value="TreeGrafter"/>
</dbReference>
<dbReference type="Pfam" id="PF07715">
    <property type="entry name" value="Plug"/>
    <property type="match status" value="1"/>
</dbReference>
<dbReference type="PANTHER" id="PTHR30069">
    <property type="entry name" value="TONB-DEPENDENT OUTER MEMBRANE RECEPTOR"/>
    <property type="match status" value="1"/>
</dbReference>
<keyword evidence="3" id="KW-0675">Receptor</keyword>
<keyword evidence="1" id="KW-0732">Signal</keyword>
<proteinExistence type="predicted"/>
<feature type="non-terminal residue" evidence="3">
    <location>
        <position position="158"/>
    </location>
</feature>
<feature type="domain" description="TonB-dependent receptor plug" evidence="2">
    <location>
        <begin position="52"/>
        <end position="154"/>
    </location>
</feature>
<evidence type="ECO:0000313" key="3">
    <source>
        <dbReference type="EMBL" id="VAX37238.1"/>
    </source>
</evidence>
<dbReference type="InterPro" id="IPR037066">
    <property type="entry name" value="Plug_dom_sf"/>
</dbReference>
<dbReference type="GO" id="GO:0044718">
    <property type="term" value="P:siderophore transmembrane transport"/>
    <property type="evidence" value="ECO:0007669"/>
    <property type="project" value="TreeGrafter"/>
</dbReference>
<name>A0A3B1DMG3_9ZZZZ</name>
<gene>
    <name evidence="3" type="ORF">MNBD_UNCLBAC01-962</name>
</gene>
<dbReference type="EMBL" id="UOGJ01000122">
    <property type="protein sequence ID" value="VAX37238.1"/>
    <property type="molecule type" value="Genomic_DNA"/>
</dbReference>
<dbReference type="AlphaFoldDB" id="A0A3B1DMG3"/>
<dbReference type="PROSITE" id="PS52016">
    <property type="entry name" value="TONB_DEPENDENT_REC_3"/>
    <property type="match status" value="1"/>
</dbReference>
<dbReference type="PANTHER" id="PTHR30069:SF53">
    <property type="entry name" value="COLICIN I RECEPTOR-RELATED"/>
    <property type="match status" value="1"/>
</dbReference>
<dbReference type="InterPro" id="IPR012910">
    <property type="entry name" value="Plug_dom"/>
</dbReference>